<dbReference type="Proteomes" id="UP000008177">
    <property type="component" value="Unplaced contigs"/>
</dbReference>
<reference evidence="2" key="1">
    <citation type="journal article" date="2011" name="PLoS Genet.">
        <title>Genomic analysis of the necrotrophic fungal pathogens Sclerotinia sclerotiorum and Botrytis cinerea.</title>
        <authorList>
            <person name="Amselem J."/>
            <person name="Cuomo C.A."/>
            <person name="van Kan J.A."/>
            <person name="Viaud M."/>
            <person name="Benito E.P."/>
            <person name="Couloux A."/>
            <person name="Coutinho P.M."/>
            <person name="de Vries R.P."/>
            <person name="Dyer P.S."/>
            <person name="Fillinger S."/>
            <person name="Fournier E."/>
            <person name="Gout L."/>
            <person name="Hahn M."/>
            <person name="Kohn L."/>
            <person name="Lapalu N."/>
            <person name="Plummer K.M."/>
            <person name="Pradier J.M."/>
            <person name="Quevillon E."/>
            <person name="Sharon A."/>
            <person name="Simon A."/>
            <person name="ten Have A."/>
            <person name="Tudzynski B."/>
            <person name="Tudzynski P."/>
            <person name="Wincker P."/>
            <person name="Andrew M."/>
            <person name="Anthouard V."/>
            <person name="Beever R.E."/>
            <person name="Beffa R."/>
            <person name="Benoit I."/>
            <person name="Bouzid O."/>
            <person name="Brault B."/>
            <person name="Chen Z."/>
            <person name="Choquer M."/>
            <person name="Collemare J."/>
            <person name="Cotton P."/>
            <person name="Danchin E.G."/>
            <person name="Da Silva C."/>
            <person name="Gautier A."/>
            <person name="Giraud C."/>
            <person name="Giraud T."/>
            <person name="Gonzalez C."/>
            <person name="Grossetete S."/>
            <person name="Guldener U."/>
            <person name="Henrissat B."/>
            <person name="Howlett B.J."/>
            <person name="Kodira C."/>
            <person name="Kretschmer M."/>
            <person name="Lappartient A."/>
            <person name="Leroch M."/>
            <person name="Levis C."/>
            <person name="Mauceli E."/>
            <person name="Neuveglise C."/>
            <person name="Oeser B."/>
            <person name="Pearson M."/>
            <person name="Poulain J."/>
            <person name="Poussereau N."/>
            <person name="Quesneville H."/>
            <person name="Rascle C."/>
            <person name="Schumacher J."/>
            <person name="Segurens B."/>
            <person name="Sexton A."/>
            <person name="Silva E."/>
            <person name="Sirven C."/>
            <person name="Soanes D.M."/>
            <person name="Talbot N.J."/>
            <person name="Templeton M."/>
            <person name="Yandava C."/>
            <person name="Yarden O."/>
            <person name="Zeng Q."/>
            <person name="Rollins J.A."/>
            <person name="Lebrun M.H."/>
            <person name="Dickman M."/>
        </authorList>
    </citation>
    <scope>NUCLEOTIDE SEQUENCE [LARGE SCALE GENOMIC DNA]</scope>
    <source>
        <strain evidence="2">T4</strain>
    </source>
</reference>
<gene>
    <name evidence="1" type="ORF">BofuT4_P019670.1</name>
</gene>
<dbReference type="InParanoid" id="G2YIX4"/>
<evidence type="ECO:0000313" key="2">
    <source>
        <dbReference type="Proteomes" id="UP000008177"/>
    </source>
</evidence>
<dbReference type="AlphaFoldDB" id="G2YIX4"/>
<dbReference type="EMBL" id="FQ790337">
    <property type="protein sequence ID" value="CCD51661.1"/>
    <property type="molecule type" value="Genomic_DNA"/>
</dbReference>
<dbReference type="HOGENOM" id="CLU_2120734_0_0_1"/>
<accession>G2YIX4</accession>
<evidence type="ECO:0000313" key="1">
    <source>
        <dbReference type="EMBL" id="CCD51661.1"/>
    </source>
</evidence>
<proteinExistence type="predicted"/>
<protein>
    <submittedName>
        <fullName evidence="1">Uncharacterized protein</fullName>
    </submittedName>
</protein>
<name>G2YIX4_BOTF4</name>
<organism evidence="1 2">
    <name type="scientific">Botryotinia fuckeliana (strain T4)</name>
    <name type="common">Noble rot fungus</name>
    <name type="synonym">Botrytis cinerea</name>
    <dbReference type="NCBI Taxonomy" id="999810"/>
    <lineage>
        <taxon>Eukaryota</taxon>
        <taxon>Fungi</taxon>
        <taxon>Dikarya</taxon>
        <taxon>Ascomycota</taxon>
        <taxon>Pezizomycotina</taxon>
        <taxon>Leotiomycetes</taxon>
        <taxon>Helotiales</taxon>
        <taxon>Sclerotiniaceae</taxon>
        <taxon>Botrytis</taxon>
    </lineage>
</organism>
<sequence>MHEASKSYIERSDDRMCLRLVDIRGLLGFEAVMDFQVLIIQKSRVSTLDGRNAINFCPPISMPDTLNDVHLVSGDTSGIRAPGTAGLCSARTVCPITTDTLAKAGELRGDLVTQ</sequence>